<organism evidence="5 6">
    <name type="scientific">Plectus sambesii</name>
    <dbReference type="NCBI Taxonomy" id="2011161"/>
    <lineage>
        <taxon>Eukaryota</taxon>
        <taxon>Metazoa</taxon>
        <taxon>Ecdysozoa</taxon>
        <taxon>Nematoda</taxon>
        <taxon>Chromadorea</taxon>
        <taxon>Plectida</taxon>
        <taxon>Plectina</taxon>
        <taxon>Plectoidea</taxon>
        <taxon>Plectidae</taxon>
        <taxon>Plectus</taxon>
    </lineage>
</organism>
<dbReference type="WBParaSite" id="PSAMB.scaffold196size66982.g3207.t1">
    <property type="protein sequence ID" value="PSAMB.scaffold196size66982.g3207.t1"/>
    <property type="gene ID" value="PSAMB.scaffold196size66982.g3207"/>
</dbReference>
<feature type="region of interest" description="Disordered" evidence="3">
    <location>
        <begin position="29"/>
        <end position="58"/>
    </location>
</feature>
<evidence type="ECO:0000256" key="2">
    <source>
        <dbReference type="PROSITE-ProRule" id="PRU00168"/>
    </source>
</evidence>
<keyword evidence="5" id="KW-1185">Reference proteome</keyword>
<proteinExistence type="predicted"/>
<dbReference type="InterPro" id="IPR001895">
    <property type="entry name" value="RASGEF_cat_dom"/>
</dbReference>
<dbReference type="GO" id="GO:0005886">
    <property type="term" value="C:plasma membrane"/>
    <property type="evidence" value="ECO:0007669"/>
    <property type="project" value="TreeGrafter"/>
</dbReference>
<feature type="compositionally biased region" description="Low complexity" evidence="3">
    <location>
        <begin position="747"/>
        <end position="758"/>
    </location>
</feature>
<protein>
    <submittedName>
        <fullName evidence="6">Ras-GEF domain-containing protein</fullName>
    </submittedName>
</protein>
<evidence type="ECO:0000313" key="5">
    <source>
        <dbReference type="Proteomes" id="UP000887566"/>
    </source>
</evidence>
<dbReference type="PANTHER" id="PTHR23113">
    <property type="entry name" value="GUANINE NUCLEOTIDE EXCHANGE FACTOR"/>
    <property type="match status" value="1"/>
</dbReference>
<feature type="region of interest" description="Disordered" evidence="3">
    <location>
        <begin position="701"/>
        <end position="856"/>
    </location>
</feature>
<sequence>MCPVVEKFLYSLSAPASCGASTSALSLLSTGSSADGGAKSEPGDERMERRAPPSPPPDKSSLLIWVCDRFWGGRPLLPYQCQRPMKKLFTGAAASRSGSTSSTLSVAPGFILNEEPITLYRLELERLQYIFHFPEEVAFQLSATEYQLFYSIQPMDYVRYVSCDLTSVPVCDNPSPLRNLVKRLSEVSSWITHVIVSQPTHEDRKIALASILRMIQTCWNIGNFNAAVEILMGLKSEKLRPFWLSLRPEEKQQYQTMCEILLPSQQAAPSQQYLEAIQRSLRMPQCRLIPFFGIFLRDLYAIVNDVPSVVVIGQQGEKSKLEFTNDYNGEDHFSSRIGVGGLLNADKINLVGVVLENLETFHKHFRTSFKYVGDPPVCGSAAAASSAPTSQPAKDAKEVKGYEPVQPVRGSSHGVTLIPLDTSRFDLDVVQRLQHGTTVIHYDPDTGRSVLCLLRLDPSCGVLSWHKVGYGSFGGKEAKEKEGQATSKSSGVNAPTTSHGGDRSAFLDANRGAPAQASSPRPTVATMPYAGDSAWSGLDEGFVKLSFVKSVEAVDSYDLDIEAIYRRHSVEEMSVPVFCWTISYGGFLSENEFLYFLAPQQIAQYWMGGLHHVTQYLQDQHRFADRRVLWLKKLYLELYHDADSQNRAMEASQLLASGPETPDWSVGSPQLAGPRPFEALQAFGGRVDRWRGLGVPIAHGAAGTLGRASGADTPGGTSDGGGATSRLKQMTIAVTRRMRGSSRDASRSQSPQPQSSSPKARTKVRPPSIKSHHSTHSGPPGPNSPGYLLKPRDTAQSDTGDLDSIYTPRSRTPTSSSYGGRSVGGRSIKSWRSRGGETPGSGSISSSGQVSALGGVSGREYQDKPMALAEFVELYRSFSIRMRKDLRDIFNEYTTNASANGHVTKSPRDKHAPRLQSRLDSLTGTAPNTDFVPNDVLTRNSTQSAHINDKQQKIYNALALASVNR</sequence>
<name>A0A914VGV4_9BILA</name>
<accession>A0A914VGV4</accession>
<evidence type="ECO:0000259" key="4">
    <source>
        <dbReference type="PROSITE" id="PS50009"/>
    </source>
</evidence>
<dbReference type="InterPro" id="IPR008937">
    <property type="entry name" value="Ras-like_GEF"/>
</dbReference>
<evidence type="ECO:0000256" key="1">
    <source>
        <dbReference type="ARBA" id="ARBA00022658"/>
    </source>
</evidence>
<feature type="compositionally biased region" description="Low complexity" evidence="3">
    <location>
        <begin position="806"/>
        <end position="827"/>
    </location>
</feature>
<dbReference type="InterPro" id="IPR036964">
    <property type="entry name" value="RASGEF_cat_dom_sf"/>
</dbReference>
<dbReference type="Pfam" id="PF00617">
    <property type="entry name" value="RasGEF"/>
    <property type="match status" value="1"/>
</dbReference>
<feature type="compositionally biased region" description="Basic residues" evidence="3">
    <location>
        <begin position="760"/>
        <end position="775"/>
    </location>
</feature>
<feature type="region of interest" description="Disordered" evidence="3">
    <location>
        <begin position="479"/>
        <end position="507"/>
    </location>
</feature>
<evidence type="ECO:0000313" key="6">
    <source>
        <dbReference type="WBParaSite" id="PSAMB.scaffold196size66982.g3207.t1"/>
    </source>
</evidence>
<evidence type="ECO:0000256" key="3">
    <source>
        <dbReference type="SAM" id="MobiDB-lite"/>
    </source>
</evidence>
<feature type="compositionally biased region" description="Basic and acidic residues" evidence="3">
    <location>
        <begin position="41"/>
        <end position="51"/>
    </location>
</feature>
<keyword evidence="1 2" id="KW-0344">Guanine-nucleotide releasing factor</keyword>
<reference evidence="6" key="1">
    <citation type="submission" date="2022-11" db="UniProtKB">
        <authorList>
            <consortium name="WormBaseParasite"/>
        </authorList>
    </citation>
    <scope>IDENTIFICATION</scope>
</reference>
<feature type="compositionally biased region" description="Low complexity" evidence="3">
    <location>
        <begin position="840"/>
        <end position="854"/>
    </location>
</feature>
<dbReference type="GO" id="GO:0005085">
    <property type="term" value="F:guanyl-nucleotide exchange factor activity"/>
    <property type="evidence" value="ECO:0007669"/>
    <property type="project" value="UniProtKB-KW"/>
</dbReference>
<dbReference type="SMART" id="SM00147">
    <property type="entry name" value="RasGEF"/>
    <property type="match status" value="1"/>
</dbReference>
<dbReference type="GO" id="GO:0007265">
    <property type="term" value="P:Ras protein signal transduction"/>
    <property type="evidence" value="ECO:0007669"/>
    <property type="project" value="TreeGrafter"/>
</dbReference>
<feature type="domain" description="Ras-GEF" evidence="4">
    <location>
        <begin position="133"/>
        <end position="395"/>
    </location>
</feature>
<dbReference type="Gene3D" id="1.10.840.10">
    <property type="entry name" value="Ras guanine-nucleotide exchange factors catalytic domain"/>
    <property type="match status" value="1"/>
</dbReference>
<dbReference type="PANTHER" id="PTHR23113:SF368">
    <property type="entry name" value="CELL DIVISION CONTROL PROTEIN 25"/>
    <property type="match status" value="1"/>
</dbReference>
<dbReference type="InterPro" id="IPR023578">
    <property type="entry name" value="Ras_GEF_dom_sf"/>
</dbReference>
<feature type="compositionally biased region" description="Polar residues" evidence="3">
    <location>
        <begin position="484"/>
        <end position="499"/>
    </location>
</feature>
<dbReference type="Proteomes" id="UP000887566">
    <property type="component" value="Unplaced"/>
</dbReference>
<dbReference type="SUPFAM" id="SSF48366">
    <property type="entry name" value="Ras GEF"/>
    <property type="match status" value="1"/>
</dbReference>
<dbReference type="PROSITE" id="PS50009">
    <property type="entry name" value="RASGEF_CAT"/>
    <property type="match status" value="1"/>
</dbReference>
<dbReference type="AlphaFoldDB" id="A0A914VGV4"/>